<name>A0A6J4MRQ6_9HYPH</name>
<organism evidence="2">
    <name type="scientific">uncultured Microvirga sp</name>
    <dbReference type="NCBI Taxonomy" id="412392"/>
    <lineage>
        <taxon>Bacteria</taxon>
        <taxon>Pseudomonadati</taxon>
        <taxon>Pseudomonadota</taxon>
        <taxon>Alphaproteobacteria</taxon>
        <taxon>Hyphomicrobiales</taxon>
        <taxon>Methylobacteriaceae</taxon>
        <taxon>Microvirga</taxon>
        <taxon>environmental samples</taxon>
    </lineage>
</organism>
<sequence length="89" mass="9678">CLAYRSSPSSPLPCFFRGRPSRKTSSNPLCSPRRSRPVSFPRSPSACPSRPLRSTSKRRGGAQGSPAARSSRWCRARATSATSLPTPMR</sequence>
<evidence type="ECO:0000313" key="2">
    <source>
        <dbReference type="EMBL" id="CAA9364904.1"/>
    </source>
</evidence>
<feature type="non-terminal residue" evidence="2">
    <location>
        <position position="1"/>
    </location>
</feature>
<feature type="compositionally biased region" description="Low complexity" evidence="1">
    <location>
        <begin position="65"/>
        <end position="83"/>
    </location>
</feature>
<dbReference type="AlphaFoldDB" id="A0A6J4MRQ6"/>
<dbReference type="EMBL" id="CADCUC010000701">
    <property type="protein sequence ID" value="CAA9364904.1"/>
    <property type="molecule type" value="Genomic_DNA"/>
</dbReference>
<accession>A0A6J4MRQ6</accession>
<evidence type="ECO:0000256" key="1">
    <source>
        <dbReference type="SAM" id="MobiDB-lite"/>
    </source>
</evidence>
<protein>
    <submittedName>
        <fullName evidence="2">Uncharacterized protein</fullName>
    </submittedName>
</protein>
<feature type="region of interest" description="Disordered" evidence="1">
    <location>
        <begin position="1"/>
        <end position="89"/>
    </location>
</feature>
<gene>
    <name evidence="2" type="ORF">AVDCRST_MAG90-3295</name>
</gene>
<reference evidence="2" key="1">
    <citation type="submission" date="2020-02" db="EMBL/GenBank/DDBJ databases">
        <authorList>
            <person name="Meier V. D."/>
        </authorList>
    </citation>
    <scope>NUCLEOTIDE SEQUENCE</scope>
    <source>
        <strain evidence="2">AVDCRST_MAG90</strain>
    </source>
</reference>
<feature type="non-terminal residue" evidence="2">
    <location>
        <position position="89"/>
    </location>
</feature>
<proteinExistence type="predicted"/>